<dbReference type="GO" id="GO:0004818">
    <property type="term" value="F:glutamate-tRNA ligase activity"/>
    <property type="evidence" value="ECO:0007669"/>
    <property type="project" value="UniProtKB-EC"/>
</dbReference>
<evidence type="ECO:0000256" key="6">
    <source>
        <dbReference type="ARBA" id="ARBA00023146"/>
    </source>
</evidence>
<dbReference type="GO" id="GO:0005524">
    <property type="term" value="F:ATP binding"/>
    <property type="evidence" value="ECO:0007669"/>
    <property type="project" value="UniProtKB-KW"/>
</dbReference>
<evidence type="ECO:0000256" key="4">
    <source>
        <dbReference type="ARBA" id="ARBA00022840"/>
    </source>
</evidence>
<dbReference type="Gene3D" id="3.40.50.620">
    <property type="entry name" value="HUPs"/>
    <property type="match status" value="2"/>
</dbReference>
<dbReference type="InterPro" id="IPR020751">
    <property type="entry name" value="aa-tRNA-synth_I_codon-bd_sub2"/>
</dbReference>
<dbReference type="InterPro" id="IPR049940">
    <property type="entry name" value="GluQ/Sye"/>
</dbReference>
<dbReference type="GO" id="GO:0005739">
    <property type="term" value="C:mitochondrion"/>
    <property type="evidence" value="ECO:0007669"/>
    <property type="project" value="TreeGrafter"/>
</dbReference>
<evidence type="ECO:0000256" key="1">
    <source>
        <dbReference type="ARBA" id="ARBA00007894"/>
    </source>
</evidence>
<proteinExistence type="inferred from homology"/>
<dbReference type="AlphaFoldDB" id="A0AA43QS88"/>
<keyword evidence="6 7" id="KW-0030">Aminoacyl-tRNA synthetase</keyword>
<protein>
    <submittedName>
        <fullName evidence="9">Glutamate--tRNA ligase mitochondrial</fullName>
        <ecNumber evidence="9">6.1.1.17</ecNumber>
    </submittedName>
</protein>
<dbReference type="InterPro" id="IPR014729">
    <property type="entry name" value="Rossmann-like_a/b/a_fold"/>
</dbReference>
<dbReference type="InterPro" id="IPR020058">
    <property type="entry name" value="Glu/Gln-tRNA-synth_Ib_cat-dom"/>
</dbReference>
<name>A0AA43QS88_9LECA</name>
<organism evidence="9 10">
    <name type="scientific">Ramalina farinacea</name>
    <dbReference type="NCBI Taxonomy" id="258253"/>
    <lineage>
        <taxon>Eukaryota</taxon>
        <taxon>Fungi</taxon>
        <taxon>Dikarya</taxon>
        <taxon>Ascomycota</taxon>
        <taxon>Pezizomycotina</taxon>
        <taxon>Lecanoromycetes</taxon>
        <taxon>OSLEUM clade</taxon>
        <taxon>Lecanoromycetidae</taxon>
        <taxon>Lecanorales</taxon>
        <taxon>Lecanorineae</taxon>
        <taxon>Ramalinaceae</taxon>
        <taxon>Ramalina</taxon>
    </lineage>
</organism>
<dbReference type="PANTHER" id="PTHR43311:SF2">
    <property type="entry name" value="GLUTAMATE--TRNA LIGASE, MITOCHONDRIAL-RELATED"/>
    <property type="match status" value="1"/>
</dbReference>
<evidence type="ECO:0000256" key="3">
    <source>
        <dbReference type="ARBA" id="ARBA00022741"/>
    </source>
</evidence>
<keyword evidence="5 7" id="KW-0648">Protein biosynthesis</keyword>
<gene>
    <name evidence="9" type="primary">MSE1</name>
    <name evidence="9" type="ORF">OHK93_008718</name>
</gene>
<evidence type="ECO:0000259" key="8">
    <source>
        <dbReference type="Pfam" id="PF00749"/>
    </source>
</evidence>
<comment type="caution">
    <text evidence="9">The sequence shown here is derived from an EMBL/GenBank/DDBJ whole genome shotgun (WGS) entry which is preliminary data.</text>
</comment>
<comment type="similarity">
    <text evidence="1">Belongs to the class-I aminoacyl-tRNA synthetase family. Glutamate--tRNA ligase type 1 subfamily.</text>
</comment>
<dbReference type="InterPro" id="IPR020061">
    <property type="entry name" value="Glu_tRNA_lig_a-bdl"/>
</dbReference>
<dbReference type="SUPFAM" id="SSF52374">
    <property type="entry name" value="Nucleotidylyl transferase"/>
    <property type="match status" value="1"/>
</dbReference>
<sequence length="484" mass="55381">MIRASNRCEHLSRISWIYQRCNNRPLSTSSRRGAVERRVGEKLPDVPARTRFAPSPTGNLHLGSLRTAIFNYLIAKATGGQFVLRIEDTDQSERTFLYQGHAQELLNTGHAYRCFCSAERLNEMAQSKHAAGLPTGYDKRCREIPGGESESRARNGEPHVVRLKIPNSFTPKFTDLVHGEFKPPKKSKSASILAGEDSILLKSDGLPTYHLANVVDDHEMQITHVIRAQDSAGQKLSKRFGSNDLSSLRESGIFPEALVNYLTLMGWSHKLTDDFLPRETLLNNFDLRFTKGNTQMNPAKLIYLQKRFAESYAREQGQQFEKMVDQLFDELRPIIRTLITGESSHWDMPLGFFERHADIFYDRPRDPKRIPLRRDLICGPIASSLLTFRQEIARIRYEDWNIIEIQKTLNALKQAFNARLVQISHNDVPTAQNSLYQYLRWALYGGRPGPDLASTMYYLGRGKTHERLRLAENKVYDVIDGLEE</sequence>
<keyword evidence="4 7" id="KW-0067">ATP-binding</keyword>
<evidence type="ECO:0000256" key="7">
    <source>
        <dbReference type="RuleBase" id="RU363037"/>
    </source>
</evidence>
<dbReference type="InterPro" id="IPR008925">
    <property type="entry name" value="aa_tRNA-synth_I_cd-bd_sf"/>
</dbReference>
<dbReference type="InterPro" id="IPR000924">
    <property type="entry name" value="Glu/Gln-tRNA-synth"/>
</dbReference>
<dbReference type="EMBL" id="JAPUFD010000009">
    <property type="protein sequence ID" value="MDI1489440.1"/>
    <property type="molecule type" value="Genomic_DNA"/>
</dbReference>
<dbReference type="GO" id="GO:0000049">
    <property type="term" value="F:tRNA binding"/>
    <property type="evidence" value="ECO:0007669"/>
    <property type="project" value="InterPro"/>
</dbReference>
<evidence type="ECO:0000313" key="9">
    <source>
        <dbReference type="EMBL" id="MDI1489440.1"/>
    </source>
</evidence>
<dbReference type="Proteomes" id="UP001161017">
    <property type="component" value="Unassembled WGS sequence"/>
</dbReference>
<dbReference type="PANTHER" id="PTHR43311">
    <property type="entry name" value="GLUTAMATE--TRNA LIGASE"/>
    <property type="match status" value="1"/>
</dbReference>
<accession>A0AA43QS88</accession>
<evidence type="ECO:0000313" key="10">
    <source>
        <dbReference type="Proteomes" id="UP001161017"/>
    </source>
</evidence>
<dbReference type="Gene3D" id="1.10.1160.10">
    <property type="entry name" value="Glutamyl-trna Synthetase, Domain 2"/>
    <property type="match status" value="1"/>
</dbReference>
<dbReference type="EC" id="6.1.1.17" evidence="9"/>
<keyword evidence="10" id="KW-1185">Reference proteome</keyword>
<keyword evidence="3 7" id="KW-0547">Nucleotide-binding</keyword>
<keyword evidence="2 7" id="KW-0436">Ligase</keyword>
<feature type="domain" description="Glutamyl/glutaminyl-tRNA synthetase class Ib catalytic" evidence="8">
    <location>
        <begin position="91"/>
        <end position="230"/>
    </location>
</feature>
<evidence type="ECO:0000256" key="2">
    <source>
        <dbReference type="ARBA" id="ARBA00022598"/>
    </source>
</evidence>
<dbReference type="Pfam" id="PF00749">
    <property type="entry name" value="tRNA-synt_1c"/>
    <property type="match status" value="1"/>
</dbReference>
<reference evidence="9" key="1">
    <citation type="journal article" date="2023" name="Genome Biol. Evol.">
        <title>First Whole Genome Sequence and Flow Cytometry Genome Size Data for the Lichen-Forming Fungus Ramalina farinacea (Ascomycota).</title>
        <authorList>
            <person name="Llewellyn T."/>
            <person name="Mian S."/>
            <person name="Hill R."/>
            <person name="Leitch I.J."/>
            <person name="Gaya E."/>
        </authorList>
    </citation>
    <scope>NUCLEOTIDE SEQUENCE</scope>
    <source>
        <strain evidence="9">LIQ254RAFAR</strain>
    </source>
</reference>
<dbReference type="Gene3D" id="1.10.10.350">
    <property type="match status" value="1"/>
</dbReference>
<dbReference type="GO" id="GO:0006424">
    <property type="term" value="P:glutamyl-tRNA aminoacylation"/>
    <property type="evidence" value="ECO:0007669"/>
    <property type="project" value="TreeGrafter"/>
</dbReference>
<dbReference type="PRINTS" id="PR00987">
    <property type="entry name" value="TRNASYNTHGLU"/>
</dbReference>
<dbReference type="SUPFAM" id="SSF48163">
    <property type="entry name" value="An anticodon-binding domain of class I aminoacyl-tRNA synthetases"/>
    <property type="match status" value="1"/>
</dbReference>
<evidence type="ECO:0000256" key="5">
    <source>
        <dbReference type="ARBA" id="ARBA00022917"/>
    </source>
</evidence>